<sequence length="110" mass="12521">MTDAKGIRMHVTDKDLTEAEAESLDRAMYVVGNLPREALLKVVRHLLRAGLVYHRTKNLSILQSAIDSLGTTVRRSSDDMYQKHLQGARSRHERDRRPVTAEDAITALRR</sequence>
<proteinExistence type="predicted"/>
<comment type="caution">
    <text evidence="2">The sequence shown here is derived from an EMBL/GenBank/DDBJ whole genome shotgun (WGS) entry which is preliminary data.</text>
</comment>
<dbReference type="RefSeq" id="WP_131295319.1">
    <property type="nucleotide sequence ID" value="NZ_SJKA01000018.1"/>
</dbReference>
<reference evidence="2 3" key="1">
    <citation type="submission" date="2019-02" db="EMBL/GenBank/DDBJ databases">
        <title>Kribbella capetownensis sp. nov. and Kribbella speibonae sp. nov., isolated from soil.</title>
        <authorList>
            <person name="Curtis S.M."/>
            <person name="Norton I."/>
            <person name="Everest G.J."/>
            <person name="Meyers P.R."/>
        </authorList>
    </citation>
    <scope>NUCLEOTIDE SEQUENCE [LARGE SCALE GENOMIC DNA]</scope>
    <source>
        <strain evidence="2 3">DSM 27082</strain>
    </source>
</reference>
<dbReference type="Proteomes" id="UP000292695">
    <property type="component" value="Unassembled WGS sequence"/>
</dbReference>
<keyword evidence="3" id="KW-1185">Reference proteome</keyword>
<dbReference type="EMBL" id="SJKA01000018">
    <property type="protein sequence ID" value="TCC22408.1"/>
    <property type="molecule type" value="Genomic_DNA"/>
</dbReference>
<organism evidence="2 3">
    <name type="scientific">Kribbella sindirgiensis</name>
    <dbReference type="NCBI Taxonomy" id="1124744"/>
    <lineage>
        <taxon>Bacteria</taxon>
        <taxon>Bacillati</taxon>
        <taxon>Actinomycetota</taxon>
        <taxon>Actinomycetes</taxon>
        <taxon>Propionibacteriales</taxon>
        <taxon>Kribbellaceae</taxon>
        <taxon>Kribbella</taxon>
    </lineage>
</organism>
<accession>A0A4R0I5C5</accession>
<feature type="compositionally biased region" description="Basic and acidic residues" evidence="1">
    <location>
        <begin position="90"/>
        <end position="100"/>
    </location>
</feature>
<evidence type="ECO:0000313" key="2">
    <source>
        <dbReference type="EMBL" id="TCC22408.1"/>
    </source>
</evidence>
<name>A0A4R0I5C5_9ACTN</name>
<evidence type="ECO:0000313" key="3">
    <source>
        <dbReference type="Proteomes" id="UP000292695"/>
    </source>
</evidence>
<gene>
    <name evidence="2" type="ORF">E0H50_35165</name>
</gene>
<dbReference type="AlphaFoldDB" id="A0A4R0I5C5"/>
<evidence type="ECO:0000256" key="1">
    <source>
        <dbReference type="SAM" id="MobiDB-lite"/>
    </source>
</evidence>
<feature type="region of interest" description="Disordered" evidence="1">
    <location>
        <begin position="77"/>
        <end position="110"/>
    </location>
</feature>
<protein>
    <submittedName>
        <fullName evidence="2">Uncharacterized protein</fullName>
    </submittedName>
</protein>